<evidence type="ECO:0000256" key="1">
    <source>
        <dbReference type="ARBA" id="ARBA00023002"/>
    </source>
</evidence>
<evidence type="ECO:0000313" key="3">
    <source>
        <dbReference type="EMBL" id="AEI13508.1"/>
    </source>
</evidence>
<dbReference type="PRINTS" id="PR00081">
    <property type="entry name" value="GDHRDH"/>
</dbReference>
<sequence>MTARTVVLTGASDGVGAAAARLLAAAGERVVLVGRSPAKTRALADELGAPAHVADFAELAQVRRLADELRDAYPRIDVLANNAGGIMGARHVTADGFEATFQVNHLAPFLLTHLLLPRLLESRAVVVQTSSVAARRFGHLDLDDLQNERRYTPNAAYGDAKLANILFTAELQRRHGGPDGLAAVAFHPGMIATSFAAGSTSWFRYVYRTPLSRLVLEAPVRGGERLVRLACGTPGRDWEPGAYYERDVRVPGPPEAADPALAAALWDASAAMLGLTPHG</sequence>
<dbReference type="KEGG" id="cga:Celgi_3016"/>
<dbReference type="Proteomes" id="UP000000485">
    <property type="component" value="Chromosome"/>
</dbReference>
<name>F8A721_CELGA</name>
<organism evidence="3 4">
    <name type="scientific">Cellulomonas gilvus (strain ATCC 13127 / NRRL B-14078)</name>
    <name type="common">Cellvibrio gilvus</name>
    <dbReference type="NCBI Taxonomy" id="593907"/>
    <lineage>
        <taxon>Bacteria</taxon>
        <taxon>Bacillati</taxon>
        <taxon>Actinomycetota</taxon>
        <taxon>Actinomycetes</taxon>
        <taxon>Micrococcales</taxon>
        <taxon>Cellulomonadaceae</taxon>
        <taxon>Cellulomonas</taxon>
    </lineage>
</organism>
<dbReference type="Gene3D" id="3.40.50.720">
    <property type="entry name" value="NAD(P)-binding Rossmann-like Domain"/>
    <property type="match status" value="1"/>
</dbReference>
<dbReference type="SUPFAM" id="SSF51735">
    <property type="entry name" value="NAD(P)-binding Rossmann-fold domains"/>
    <property type="match status" value="1"/>
</dbReference>
<dbReference type="AlphaFoldDB" id="F8A721"/>
<dbReference type="PANTHER" id="PTHR43157">
    <property type="entry name" value="PHOSPHATIDYLINOSITOL-GLYCAN BIOSYNTHESIS CLASS F PROTEIN-RELATED"/>
    <property type="match status" value="1"/>
</dbReference>
<dbReference type="PANTHER" id="PTHR43157:SF31">
    <property type="entry name" value="PHOSPHATIDYLINOSITOL-GLYCAN BIOSYNTHESIS CLASS F PROTEIN"/>
    <property type="match status" value="1"/>
</dbReference>
<dbReference type="HOGENOM" id="CLU_010194_44_5_11"/>
<keyword evidence="1" id="KW-0560">Oxidoreductase</keyword>
<dbReference type="RefSeq" id="WP_013885025.1">
    <property type="nucleotide sequence ID" value="NC_015671.1"/>
</dbReference>
<dbReference type="EMBL" id="CP002665">
    <property type="protein sequence ID" value="AEI13508.1"/>
    <property type="molecule type" value="Genomic_DNA"/>
</dbReference>
<dbReference type="InterPro" id="IPR057326">
    <property type="entry name" value="KR_dom"/>
</dbReference>
<evidence type="ECO:0000313" key="4">
    <source>
        <dbReference type="Proteomes" id="UP000000485"/>
    </source>
</evidence>
<dbReference type="GO" id="GO:0016491">
    <property type="term" value="F:oxidoreductase activity"/>
    <property type="evidence" value="ECO:0007669"/>
    <property type="project" value="UniProtKB-KW"/>
</dbReference>
<gene>
    <name evidence="3" type="ordered locus">Celgi_3016</name>
</gene>
<dbReference type="SMART" id="SM00822">
    <property type="entry name" value="PKS_KR"/>
    <property type="match status" value="1"/>
</dbReference>
<protein>
    <submittedName>
        <fullName evidence="3">Short-chain dehydrogenase/reductase SDR</fullName>
    </submittedName>
</protein>
<dbReference type="STRING" id="593907.Celgi_3016"/>
<feature type="domain" description="Ketoreductase" evidence="2">
    <location>
        <begin position="4"/>
        <end position="189"/>
    </location>
</feature>
<dbReference type="eggNOG" id="COG1028">
    <property type="taxonomic scope" value="Bacteria"/>
</dbReference>
<dbReference type="InterPro" id="IPR002347">
    <property type="entry name" value="SDR_fam"/>
</dbReference>
<dbReference type="InterPro" id="IPR036291">
    <property type="entry name" value="NAD(P)-bd_dom_sf"/>
</dbReference>
<evidence type="ECO:0000259" key="2">
    <source>
        <dbReference type="SMART" id="SM00822"/>
    </source>
</evidence>
<accession>F8A721</accession>
<proteinExistence type="predicted"/>
<keyword evidence="4" id="KW-1185">Reference proteome</keyword>
<dbReference type="Pfam" id="PF00106">
    <property type="entry name" value="adh_short"/>
    <property type="match status" value="1"/>
</dbReference>
<reference evidence="4" key="1">
    <citation type="submission" date="2011-04" db="EMBL/GenBank/DDBJ databases">
        <title>Complete sequence of Cellvibrio gilvus ATCC 13127.</title>
        <authorList>
            <person name="Lucas S."/>
            <person name="Han J."/>
            <person name="Lapidus A."/>
            <person name="Cheng J.-F."/>
            <person name="Goodwin L."/>
            <person name="Pitluck S."/>
            <person name="Peters L."/>
            <person name="Munk A."/>
            <person name="Detter J.C."/>
            <person name="Han C."/>
            <person name="Tapia R."/>
            <person name="Land M."/>
            <person name="Hauser L."/>
            <person name="Kyrpides N."/>
            <person name="Ivanova N."/>
            <person name="Ovchinnikova G."/>
            <person name="Pagani I."/>
            <person name="Mead D."/>
            <person name="Brumm P."/>
            <person name="Woyke T."/>
        </authorList>
    </citation>
    <scope>NUCLEOTIDE SEQUENCE [LARGE SCALE GENOMIC DNA]</scope>
    <source>
        <strain evidence="4">ATCC 13127 / NRRL B-14078</strain>
    </source>
</reference>